<name>A0A6A5YVK9_9PLEO</name>
<evidence type="ECO:0000256" key="2">
    <source>
        <dbReference type="SAM" id="SignalP"/>
    </source>
</evidence>
<keyword evidence="2" id="KW-0732">Signal</keyword>
<dbReference type="Proteomes" id="UP000799770">
    <property type="component" value="Unassembled WGS sequence"/>
</dbReference>
<feature type="chain" id="PRO_5025426134" evidence="2">
    <location>
        <begin position="21"/>
        <end position="516"/>
    </location>
</feature>
<feature type="compositionally biased region" description="Basic and acidic residues" evidence="1">
    <location>
        <begin position="269"/>
        <end position="286"/>
    </location>
</feature>
<sequence length="516" mass="55001">MYRAICLLTTATSLLGSTQARTERPLGRGVEPTRSGQIGVNPVTAEPASDYLSLVGPNTQYYQSDGSRTKWIGVNTEYLTEIYATMTVNNVPTTVTTGLPIALVTATDAASGLGVGDVSVALSPAILDVLNSIAAEVAETCAGKKRQACDINLEFGTAVNREMAAGGRLDFNFDFIQVPTLTAGDVAAVVDAVTVAGGAPVGGMLGVYVFLYIIAQENANGGKPTIPPVANIPATMNNPSKTKDPPSSTSSGCPPDAPTGKNRPICPSDDCKGPNDGGKDQDRRCQEGKWKNCPCVREVNAIAQQRPGWWLDNQQSILQWIVDHDDESEQPWCLYGASSKGDKIPAEYCQCGDKYESTFSVASSTASSYLPCPYTVAPGPTITFQATTPPTANPLQCNGPSDNNKWKYLNVTLSAAEDFCEWVTINPNGPDLQGDSFEKNYYDKIKYPDGPFREDAKFIFRVEKTGCPGQGPLGLIPRDECTSALHDVINGCNGDGNDQVFGGNNVLNCIKYTAIS</sequence>
<evidence type="ECO:0000313" key="3">
    <source>
        <dbReference type="EMBL" id="KAF2111175.1"/>
    </source>
</evidence>
<organism evidence="3 4">
    <name type="scientific">Lophiotrema nucula</name>
    <dbReference type="NCBI Taxonomy" id="690887"/>
    <lineage>
        <taxon>Eukaryota</taxon>
        <taxon>Fungi</taxon>
        <taxon>Dikarya</taxon>
        <taxon>Ascomycota</taxon>
        <taxon>Pezizomycotina</taxon>
        <taxon>Dothideomycetes</taxon>
        <taxon>Pleosporomycetidae</taxon>
        <taxon>Pleosporales</taxon>
        <taxon>Lophiotremataceae</taxon>
        <taxon>Lophiotrema</taxon>
    </lineage>
</organism>
<dbReference type="OrthoDB" id="5228334at2759"/>
<dbReference type="AlphaFoldDB" id="A0A6A5YVK9"/>
<feature type="signal peptide" evidence="2">
    <location>
        <begin position="1"/>
        <end position="20"/>
    </location>
</feature>
<dbReference type="EMBL" id="ML977335">
    <property type="protein sequence ID" value="KAF2111175.1"/>
    <property type="molecule type" value="Genomic_DNA"/>
</dbReference>
<feature type="region of interest" description="Disordered" evidence="1">
    <location>
        <begin position="226"/>
        <end position="286"/>
    </location>
</feature>
<gene>
    <name evidence="3" type="ORF">BDV96DRAFT_634945</name>
</gene>
<accession>A0A6A5YVK9</accession>
<protein>
    <submittedName>
        <fullName evidence="3">Uncharacterized protein</fullName>
    </submittedName>
</protein>
<evidence type="ECO:0000256" key="1">
    <source>
        <dbReference type="SAM" id="MobiDB-lite"/>
    </source>
</evidence>
<evidence type="ECO:0000313" key="4">
    <source>
        <dbReference type="Proteomes" id="UP000799770"/>
    </source>
</evidence>
<proteinExistence type="predicted"/>
<reference evidence="3" key="1">
    <citation type="journal article" date="2020" name="Stud. Mycol.">
        <title>101 Dothideomycetes genomes: a test case for predicting lifestyles and emergence of pathogens.</title>
        <authorList>
            <person name="Haridas S."/>
            <person name="Albert R."/>
            <person name="Binder M."/>
            <person name="Bloem J."/>
            <person name="Labutti K."/>
            <person name="Salamov A."/>
            <person name="Andreopoulos B."/>
            <person name="Baker S."/>
            <person name="Barry K."/>
            <person name="Bills G."/>
            <person name="Bluhm B."/>
            <person name="Cannon C."/>
            <person name="Castanera R."/>
            <person name="Culley D."/>
            <person name="Daum C."/>
            <person name="Ezra D."/>
            <person name="Gonzalez J."/>
            <person name="Henrissat B."/>
            <person name="Kuo A."/>
            <person name="Liang C."/>
            <person name="Lipzen A."/>
            <person name="Lutzoni F."/>
            <person name="Magnuson J."/>
            <person name="Mondo S."/>
            <person name="Nolan M."/>
            <person name="Ohm R."/>
            <person name="Pangilinan J."/>
            <person name="Park H.-J."/>
            <person name="Ramirez L."/>
            <person name="Alfaro M."/>
            <person name="Sun H."/>
            <person name="Tritt A."/>
            <person name="Yoshinaga Y."/>
            <person name="Zwiers L.-H."/>
            <person name="Turgeon B."/>
            <person name="Goodwin S."/>
            <person name="Spatafora J."/>
            <person name="Crous P."/>
            <person name="Grigoriev I."/>
        </authorList>
    </citation>
    <scope>NUCLEOTIDE SEQUENCE</scope>
    <source>
        <strain evidence="3">CBS 627.86</strain>
    </source>
</reference>
<feature type="region of interest" description="Disordered" evidence="1">
    <location>
        <begin position="19"/>
        <end position="42"/>
    </location>
</feature>
<keyword evidence="4" id="KW-1185">Reference proteome</keyword>